<reference evidence="2 3" key="1">
    <citation type="submission" date="2016-12" db="EMBL/GenBank/DDBJ databases">
        <authorList>
            <person name="Song W.-J."/>
            <person name="Kurnit D.M."/>
        </authorList>
    </citation>
    <scope>NUCLEOTIDE SEQUENCE [LARGE SCALE GENOMIC DNA]</scope>
    <source>
        <strain evidence="2 3">IMCC3135</strain>
    </source>
</reference>
<dbReference type="PROSITE" id="PS51186">
    <property type="entry name" value="GNAT"/>
    <property type="match status" value="2"/>
</dbReference>
<keyword evidence="3" id="KW-1185">Reference proteome</keyword>
<dbReference type="RefSeq" id="WP_088920588.1">
    <property type="nucleotide sequence ID" value="NZ_CP018632.1"/>
</dbReference>
<dbReference type="Gene3D" id="3.40.630.90">
    <property type="match status" value="1"/>
</dbReference>
<dbReference type="EMBL" id="CP018632">
    <property type="protein sequence ID" value="ASJ75706.1"/>
    <property type="molecule type" value="Genomic_DNA"/>
</dbReference>
<dbReference type="OrthoDB" id="20916at2"/>
<organism evidence="2 3">
    <name type="scientific">Granulosicoccus antarcticus IMCC3135</name>
    <dbReference type="NCBI Taxonomy" id="1192854"/>
    <lineage>
        <taxon>Bacteria</taxon>
        <taxon>Pseudomonadati</taxon>
        <taxon>Pseudomonadota</taxon>
        <taxon>Gammaproteobacteria</taxon>
        <taxon>Chromatiales</taxon>
        <taxon>Granulosicoccaceae</taxon>
        <taxon>Granulosicoccus</taxon>
    </lineage>
</organism>
<dbReference type="Pfam" id="PF00583">
    <property type="entry name" value="Acetyltransf_1"/>
    <property type="match status" value="1"/>
</dbReference>
<feature type="domain" description="N-acetyltransferase" evidence="1">
    <location>
        <begin position="169"/>
        <end position="301"/>
    </location>
</feature>
<dbReference type="Pfam" id="PF18014">
    <property type="entry name" value="Acetyltransf_18"/>
    <property type="match status" value="1"/>
</dbReference>
<name>A0A2Z2NW70_9GAMM</name>
<proteinExistence type="predicted"/>
<feature type="domain" description="N-acetyltransferase" evidence="1">
    <location>
        <begin position="27"/>
        <end position="161"/>
    </location>
</feature>
<dbReference type="KEGG" id="gai:IMCC3135_28270"/>
<evidence type="ECO:0000313" key="3">
    <source>
        <dbReference type="Proteomes" id="UP000250079"/>
    </source>
</evidence>
<protein>
    <recommendedName>
        <fullName evidence="1">N-acetyltransferase domain-containing protein</fullName>
    </recommendedName>
</protein>
<dbReference type="InterPro" id="IPR016181">
    <property type="entry name" value="Acyl_CoA_acyltransferase"/>
</dbReference>
<dbReference type="GO" id="GO:0016747">
    <property type="term" value="F:acyltransferase activity, transferring groups other than amino-acyl groups"/>
    <property type="evidence" value="ECO:0007669"/>
    <property type="project" value="InterPro"/>
</dbReference>
<evidence type="ECO:0000313" key="2">
    <source>
        <dbReference type="EMBL" id="ASJ75706.1"/>
    </source>
</evidence>
<dbReference type="AlphaFoldDB" id="A0A2Z2NW70"/>
<dbReference type="PANTHER" id="PTHR47237">
    <property type="entry name" value="SLL0310 PROTEIN"/>
    <property type="match status" value="1"/>
</dbReference>
<dbReference type="InterPro" id="IPR000182">
    <property type="entry name" value="GNAT_dom"/>
</dbReference>
<dbReference type="Gene3D" id="3.40.630.30">
    <property type="match status" value="1"/>
</dbReference>
<sequence length="312" mass="34639">MPLSQANNSGAKAARVHEEYNVLGSSVTIKTADLSDMQLLMDWATREGWNPGLEDHELFFQSDPGGFLMAFDKTVPVAGISVVRTDKQFGFLGLYICPPQYRGLGYGWAVWQAGMQHLDDRIVGLDGVVEQQANYAKSGFESLYRNIRYAGSTTKLKRDAAANELETGMRCRPVSQSDREAIIRLDAKVHAHRREQMLDSWICKTKTRFSLVCLVDDCIEGFATIRQCHEGYKVGPLIGLSPQIAQALLIELVRESEADQIVLDVPEPNQAAVSLAEKYGLSPVFETARMVKGGRPEYWLDGLFGVTSFELG</sequence>
<dbReference type="InterPro" id="IPR052729">
    <property type="entry name" value="Acyl/Acetyltrans_Enzymes"/>
</dbReference>
<dbReference type="InterPro" id="IPR041496">
    <property type="entry name" value="YitH/HolE_GNAT"/>
</dbReference>
<evidence type="ECO:0000259" key="1">
    <source>
        <dbReference type="PROSITE" id="PS51186"/>
    </source>
</evidence>
<dbReference type="SUPFAM" id="SSF55729">
    <property type="entry name" value="Acyl-CoA N-acyltransferases (Nat)"/>
    <property type="match status" value="1"/>
</dbReference>
<gene>
    <name evidence="2" type="ORF">IMCC3135_28270</name>
</gene>
<dbReference type="Proteomes" id="UP000250079">
    <property type="component" value="Chromosome"/>
</dbReference>
<accession>A0A2Z2NW70</accession>
<dbReference type="PANTHER" id="PTHR47237:SF1">
    <property type="entry name" value="SLL0310 PROTEIN"/>
    <property type="match status" value="1"/>
</dbReference>